<feature type="transmembrane region" description="Helical" evidence="1">
    <location>
        <begin position="57"/>
        <end position="77"/>
    </location>
</feature>
<dbReference type="AlphaFoldDB" id="A0A2N9G535"/>
<evidence type="ECO:0000313" key="2">
    <source>
        <dbReference type="EMBL" id="SPC94633.1"/>
    </source>
</evidence>
<organism evidence="2">
    <name type="scientific">Fagus sylvatica</name>
    <name type="common">Beechnut</name>
    <dbReference type="NCBI Taxonomy" id="28930"/>
    <lineage>
        <taxon>Eukaryota</taxon>
        <taxon>Viridiplantae</taxon>
        <taxon>Streptophyta</taxon>
        <taxon>Embryophyta</taxon>
        <taxon>Tracheophyta</taxon>
        <taxon>Spermatophyta</taxon>
        <taxon>Magnoliopsida</taxon>
        <taxon>eudicotyledons</taxon>
        <taxon>Gunneridae</taxon>
        <taxon>Pentapetalae</taxon>
        <taxon>rosids</taxon>
        <taxon>fabids</taxon>
        <taxon>Fagales</taxon>
        <taxon>Fagaceae</taxon>
        <taxon>Fagus</taxon>
    </lineage>
</organism>
<proteinExistence type="predicted"/>
<name>A0A2N9G535_FAGSY</name>
<sequence length="116" mass="12419">MVEVEVGCVRGCEREVFGDMWIAIGAGTVTARAHSGNVEAGLACVAIEFARGEDFDVWVTVSVGFDVWVISLLNGMVGYSSRVIAIVLHGGGGLFFNGWLFFKGFNGGGVSRDRER</sequence>
<evidence type="ECO:0000256" key="1">
    <source>
        <dbReference type="SAM" id="Phobius"/>
    </source>
</evidence>
<protein>
    <submittedName>
        <fullName evidence="2">Uncharacterized protein</fullName>
    </submittedName>
</protein>
<keyword evidence="1" id="KW-0812">Transmembrane</keyword>
<keyword evidence="1" id="KW-0472">Membrane</keyword>
<reference evidence="2" key="1">
    <citation type="submission" date="2018-02" db="EMBL/GenBank/DDBJ databases">
        <authorList>
            <person name="Cohen D.B."/>
            <person name="Kent A.D."/>
        </authorList>
    </citation>
    <scope>NUCLEOTIDE SEQUENCE</scope>
</reference>
<dbReference type="EMBL" id="OIVN01001495">
    <property type="protein sequence ID" value="SPC94633.1"/>
    <property type="molecule type" value="Genomic_DNA"/>
</dbReference>
<feature type="transmembrane region" description="Helical" evidence="1">
    <location>
        <begin position="83"/>
        <end position="102"/>
    </location>
</feature>
<gene>
    <name evidence="2" type="ORF">FSB_LOCUS22515</name>
</gene>
<accession>A0A2N9G535</accession>
<keyword evidence="1" id="KW-1133">Transmembrane helix</keyword>